<feature type="compositionally biased region" description="Polar residues" evidence="1">
    <location>
        <begin position="358"/>
        <end position="378"/>
    </location>
</feature>
<gene>
    <name evidence="2" type="ORF">TARUN_6267</name>
</gene>
<feature type="region of interest" description="Disordered" evidence="1">
    <location>
        <begin position="357"/>
        <end position="430"/>
    </location>
</feature>
<comment type="caution">
    <text evidence="2">The sequence shown here is derived from an EMBL/GenBank/DDBJ whole genome shotgun (WGS) entry which is preliminary data.</text>
</comment>
<feature type="region of interest" description="Disordered" evidence="1">
    <location>
        <begin position="121"/>
        <end position="140"/>
    </location>
</feature>
<feature type="compositionally biased region" description="Acidic residues" evidence="1">
    <location>
        <begin position="409"/>
        <end position="430"/>
    </location>
</feature>
<dbReference type="Proteomes" id="UP000266272">
    <property type="component" value="Unassembled WGS sequence"/>
</dbReference>
<organism evidence="2 3">
    <name type="scientific">Trichoderma arundinaceum</name>
    <dbReference type="NCBI Taxonomy" id="490622"/>
    <lineage>
        <taxon>Eukaryota</taxon>
        <taxon>Fungi</taxon>
        <taxon>Dikarya</taxon>
        <taxon>Ascomycota</taxon>
        <taxon>Pezizomycotina</taxon>
        <taxon>Sordariomycetes</taxon>
        <taxon>Hypocreomycetidae</taxon>
        <taxon>Hypocreales</taxon>
        <taxon>Hypocreaceae</taxon>
        <taxon>Trichoderma</taxon>
    </lineage>
</organism>
<evidence type="ECO:0000313" key="2">
    <source>
        <dbReference type="EMBL" id="RFU75983.1"/>
    </source>
</evidence>
<keyword evidence="3" id="KW-1185">Reference proteome</keyword>
<accession>A0A395NJH3</accession>
<evidence type="ECO:0000256" key="1">
    <source>
        <dbReference type="SAM" id="MobiDB-lite"/>
    </source>
</evidence>
<protein>
    <submittedName>
        <fullName evidence="2">Gtpase-activator for ras gtpase</fullName>
    </submittedName>
</protein>
<dbReference type="OrthoDB" id="4864073at2759"/>
<proteinExistence type="predicted"/>
<feature type="region of interest" description="Disordered" evidence="1">
    <location>
        <begin position="306"/>
        <end position="338"/>
    </location>
</feature>
<evidence type="ECO:0000313" key="3">
    <source>
        <dbReference type="Proteomes" id="UP000266272"/>
    </source>
</evidence>
<dbReference type="EMBL" id="PXOA01000395">
    <property type="protein sequence ID" value="RFU75983.1"/>
    <property type="molecule type" value="Genomic_DNA"/>
</dbReference>
<reference evidence="2 3" key="1">
    <citation type="journal article" date="2018" name="PLoS Pathog.">
        <title>Evolution of structural diversity of trichothecenes, a family of toxins produced by plant pathogenic and entomopathogenic fungi.</title>
        <authorList>
            <person name="Proctor R.H."/>
            <person name="McCormick S.P."/>
            <person name="Kim H.S."/>
            <person name="Cardoza R.E."/>
            <person name="Stanley A.M."/>
            <person name="Lindo L."/>
            <person name="Kelly A."/>
            <person name="Brown D.W."/>
            <person name="Lee T."/>
            <person name="Vaughan M.M."/>
            <person name="Alexander N.J."/>
            <person name="Busman M."/>
            <person name="Gutierrez S."/>
        </authorList>
    </citation>
    <scope>NUCLEOTIDE SEQUENCE [LARGE SCALE GENOMIC DNA]</scope>
    <source>
        <strain evidence="2 3">IBT 40837</strain>
    </source>
</reference>
<dbReference type="AlphaFoldDB" id="A0A395NJH3"/>
<sequence>MEHLEDISRDCLHQCGHVGPALDAPDENPTIIHWKVSRAGYNYYFCATHRVYHCMFTDVGLDQPFCGECAPIYYYSAINVVWMKDQDWFANFNGAEEMAAAAARKLVAINLSLQAIRIGGDQHAPGGSSDSEDSEASSGHPGTPIDLFALPEAHSLPRNETDIPRDDIIYRALGNVLIAHRRQDDMFLLPFYGYQGAIGYMPCSLNIDRSSLFLTFAQHEEHGDPIFKSARVWACKYQGIPNLPRDIRWVLWNIYMLANEALAHVDESEAAIWRWRGWLWHFYSLADELFEVHHIAVASPEEDWFSRPATRNAPAPPPASDEDEDDVLGGQNNTPVTSAMSDLTDLLEQLPCVDGINGDNTNNFRSGQSQRQSETSAPETVLHHASSSSSTEVTAEGVPTEVDTNQQEITDDETSSSGEDTPDEDTDEED</sequence>
<name>A0A395NJH3_TRIAR</name>